<dbReference type="AlphaFoldDB" id="A0A8H3IGW3"/>
<comment type="caution">
    <text evidence="1">The sequence shown here is derived from an EMBL/GenBank/DDBJ whole genome shotgun (WGS) entry which is preliminary data.</text>
</comment>
<evidence type="ECO:0000313" key="1">
    <source>
        <dbReference type="EMBL" id="CAF9913194.1"/>
    </source>
</evidence>
<protein>
    <submittedName>
        <fullName evidence="1">Uncharacterized protein</fullName>
    </submittedName>
</protein>
<accession>A0A8H3IGW3</accession>
<sequence>MSVYEDTTHDDRQYTVLVTGFGSYGEIPITAGMITKLLPSSLPGSDPRNVSGKNITVLSADHDFAVLPTQMGFIRHRLKELHDEYGSSVTLWIHLGQWKMDFVSCERRAFRQDFISSWSHHMSDKHYYTLPDSAEKSVDDLGPNPWLAVPTGLHSEVPIDATVLAANSVLEKDIMPLKVASHHEAGSAGCGYTFYESMANCFVAGRRRDVIFVHVPPDADAPSLEKARDAVLAIIGAAVHALVEQRHGKTEEKIDTDLALGSYLDP</sequence>
<dbReference type="Gene3D" id="3.40.630.20">
    <property type="entry name" value="Peptidase C15, pyroglutamyl peptidase I-like"/>
    <property type="match status" value="1"/>
</dbReference>
<dbReference type="OrthoDB" id="408631at2759"/>
<dbReference type="InterPro" id="IPR036440">
    <property type="entry name" value="Peptidase_C15-like_sf"/>
</dbReference>
<reference evidence="1" key="1">
    <citation type="submission" date="2021-03" db="EMBL/GenBank/DDBJ databases">
        <authorList>
            <person name="Tagirdzhanova G."/>
        </authorList>
    </citation>
    <scope>NUCLEOTIDE SEQUENCE</scope>
</reference>
<proteinExistence type="predicted"/>
<evidence type="ECO:0000313" key="2">
    <source>
        <dbReference type="Proteomes" id="UP000664169"/>
    </source>
</evidence>
<dbReference type="Proteomes" id="UP000664169">
    <property type="component" value="Unassembled WGS sequence"/>
</dbReference>
<gene>
    <name evidence="1" type="ORF">GOMPHAMPRED_007822</name>
</gene>
<keyword evidence="2" id="KW-1185">Reference proteome</keyword>
<dbReference type="EMBL" id="CAJPDQ010000008">
    <property type="protein sequence ID" value="CAF9913194.1"/>
    <property type="molecule type" value="Genomic_DNA"/>
</dbReference>
<dbReference type="SUPFAM" id="SSF53182">
    <property type="entry name" value="Pyrrolidone carboxyl peptidase (pyroglutamate aminopeptidase)"/>
    <property type="match status" value="1"/>
</dbReference>
<organism evidence="1 2">
    <name type="scientific">Gomphillus americanus</name>
    <dbReference type="NCBI Taxonomy" id="1940652"/>
    <lineage>
        <taxon>Eukaryota</taxon>
        <taxon>Fungi</taxon>
        <taxon>Dikarya</taxon>
        <taxon>Ascomycota</taxon>
        <taxon>Pezizomycotina</taxon>
        <taxon>Lecanoromycetes</taxon>
        <taxon>OSLEUM clade</taxon>
        <taxon>Ostropomycetidae</taxon>
        <taxon>Ostropales</taxon>
        <taxon>Graphidaceae</taxon>
        <taxon>Gomphilloideae</taxon>
        <taxon>Gomphillus</taxon>
    </lineage>
</organism>
<name>A0A8H3IGW3_9LECA</name>